<reference evidence="2 3" key="1">
    <citation type="submission" date="2024-07" db="EMBL/GenBank/DDBJ databases">
        <title>Enhanced genomic and transcriptomic resources for Trichinella pseudospiralis and T. spiralis underpin the discovery of pronounced molecular differences between stages and species.</title>
        <authorList>
            <person name="Pasi K.K."/>
            <person name="La Rosa G."/>
            <person name="Gomez-Morales M.A."/>
            <person name="Tosini F."/>
            <person name="Sumanam S."/>
            <person name="Young N.D."/>
            <person name="Chang B.C."/>
            <person name="Robin G.B."/>
        </authorList>
    </citation>
    <scope>NUCLEOTIDE SEQUENCE [LARGE SCALE GENOMIC DNA]</scope>
    <source>
        <strain evidence="2">ISS534</strain>
    </source>
</reference>
<dbReference type="EMBL" id="JBEUSY010000330">
    <property type="protein sequence ID" value="KAL1238124.1"/>
    <property type="molecule type" value="Genomic_DNA"/>
</dbReference>
<dbReference type="Pfam" id="PF02078">
    <property type="entry name" value="Synapsin"/>
    <property type="match status" value="1"/>
</dbReference>
<evidence type="ECO:0000313" key="3">
    <source>
        <dbReference type="Proteomes" id="UP001558632"/>
    </source>
</evidence>
<keyword evidence="3" id="KW-1185">Reference proteome</keyword>
<dbReference type="SUPFAM" id="SSF52440">
    <property type="entry name" value="PreATP-grasp domain"/>
    <property type="match status" value="1"/>
</dbReference>
<sequence>MWQTTGKSTIQNKASAVALKLRRRHQTLPFYSAEYSLANNFFSSSSSLIRTAACSSQHHAKSNTVDEFQRFKDSFTQGVSFLKRRFSSSDLTDDVDDDFLHRPGDQSAAVAAQQQQQQGLHLTNEQLNVRRSNFATSAPTSPARQPHATSLMQGITKSILHAASPRQMSMSKENSKCLLIIDNQCVDWSKYFRGRKVLGDCNLRVEQTEFSKIPSFRKVIQVVA</sequence>
<dbReference type="InterPro" id="IPR016185">
    <property type="entry name" value="PreATP-grasp_dom_sf"/>
</dbReference>
<dbReference type="Gene3D" id="3.40.50.20">
    <property type="match status" value="1"/>
</dbReference>
<dbReference type="PANTHER" id="PTHR10841">
    <property type="entry name" value="SYNAPSIN"/>
    <property type="match status" value="1"/>
</dbReference>
<protein>
    <submittedName>
        <fullName evidence="2">Synapsin</fullName>
    </submittedName>
</protein>
<dbReference type="PANTHER" id="PTHR10841:SF17">
    <property type="entry name" value="SYNAPSIN"/>
    <property type="match status" value="1"/>
</dbReference>
<proteinExistence type="predicted"/>
<name>A0ABR3KKD0_TRISP</name>
<evidence type="ECO:0000313" key="2">
    <source>
        <dbReference type="EMBL" id="KAL1238124.1"/>
    </source>
</evidence>
<dbReference type="Proteomes" id="UP001558632">
    <property type="component" value="Unassembled WGS sequence"/>
</dbReference>
<gene>
    <name evidence="2" type="ORF">TSPI_11180</name>
</gene>
<dbReference type="InterPro" id="IPR020897">
    <property type="entry name" value="Synapsin_pre-ATP-grasp_dom"/>
</dbReference>
<feature type="domain" description="Synapsin pre-ATP-grasp" evidence="1">
    <location>
        <begin position="172"/>
        <end position="213"/>
    </location>
</feature>
<evidence type="ECO:0000259" key="1">
    <source>
        <dbReference type="Pfam" id="PF02078"/>
    </source>
</evidence>
<organism evidence="2 3">
    <name type="scientific">Trichinella spiralis</name>
    <name type="common">Trichina worm</name>
    <dbReference type="NCBI Taxonomy" id="6334"/>
    <lineage>
        <taxon>Eukaryota</taxon>
        <taxon>Metazoa</taxon>
        <taxon>Ecdysozoa</taxon>
        <taxon>Nematoda</taxon>
        <taxon>Enoplea</taxon>
        <taxon>Dorylaimia</taxon>
        <taxon>Trichinellida</taxon>
        <taxon>Trichinellidae</taxon>
        <taxon>Trichinella</taxon>
    </lineage>
</organism>
<comment type="caution">
    <text evidence="2">The sequence shown here is derived from an EMBL/GenBank/DDBJ whole genome shotgun (WGS) entry which is preliminary data.</text>
</comment>
<accession>A0ABR3KKD0</accession>